<keyword evidence="1" id="KW-0812">Transmembrane</keyword>
<keyword evidence="4" id="KW-1185">Reference proteome</keyword>
<gene>
    <name evidence="3" type="ORF">GQE99_07620</name>
</gene>
<feature type="transmembrane region" description="Helical" evidence="1">
    <location>
        <begin position="154"/>
        <end position="172"/>
    </location>
</feature>
<dbReference type="Pfam" id="PF00892">
    <property type="entry name" value="EamA"/>
    <property type="match status" value="2"/>
</dbReference>
<dbReference type="EMBL" id="WTUX01000011">
    <property type="protein sequence ID" value="MZR12888.1"/>
    <property type="molecule type" value="Genomic_DNA"/>
</dbReference>
<evidence type="ECO:0000313" key="4">
    <source>
        <dbReference type="Proteomes" id="UP000467322"/>
    </source>
</evidence>
<feature type="domain" description="EamA" evidence="2">
    <location>
        <begin position="13"/>
        <end position="144"/>
    </location>
</feature>
<keyword evidence="1" id="KW-1133">Transmembrane helix</keyword>
<dbReference type="AlphaFoldDB" id="A0A845M3D9"/>
<evidence type="ECO:0000313" key="3">
    <source>
        <dbReference type="EMBL" id="MZR12888.1"/>
    </source>
</evidence>
<name>A0A845M3D9_9RHOB</name>
<feature type="transmembrane region" description="Helical" evidence="1">
    <location>
        <begin position="44"/>
        <end position="61"/>
    </location>
</feature>
<dbReference type="PANTHER" id="PTHR22911:SF103">
    <property type="entry name" value="BLR2811 PROTEIN"/>
    <property type="match status" value="1"/>
</dbReference>
<feature type="transmembrane region" description="Helical" evidence="1">
    <location>
        <begin position="241"/>
        <end position="260"/>
    </location>
</feature>
<dbReference type="InterPro" id="IPR037185">
    <property type="entry name" value="EmrE-like"/>
</dbReference>
<keyword evidence="1" id="KW-0472">Membrane</keyword>
<feature type="transmembrane region" description="Helical" evidence="1">
    <location>
        <begin position="266"/>
        <end position="284"/>
    </location>
</feature>
<feature type="transmembrane region" description="Helical" evidence="1">
    <location>
        <begin position="129"/>
        <end position="148"/>
    </location>
</feature>
<dbReference type="SUPFAM" id="SSF103481">
    <property type="entry name" value="Multidrug resistance efflux transporter EmrE"/>
    <property type="match status" value="2"/>
</dbReference>
<feature type="domain" description="EamA" evidence="2">
    <location>
        <begin position="156"/>
        <end position="278"/>
    </location>
</feature>
<feature type="transmembrane region" description="Helical" evidence="1">
    <location>
        <begin position="82"/>
        <end position="99"/>
    </location>
</feature>
<dbReference type="Proteomes" id="UP000467322">
    <property type="component" value="Unassembled WGS sequence"/>
</dbReference>
<protein>
    <submittedName>
        <fullName evidence="3">EamA family transporter</fullName>
    </submittedName>
</protein>
<sequence length="290" mass="31158">MATVTPPIQAPGKGILLYMTGIFCMATMDLLAKTLAQEVHVSQAIWARYAGQTVIVALWFLPNLRTVAKTRYPGMQFARSMSLLLGTSMFFTSLTFLGLAEATAIMDINPVFITLGAALFLGERFGPRRAFGVIAALIGALIIIRPGSEVFSPFAFLPMIAACGYATFILLTRKVGHDEDPRTSLLYAALLGAVVTSVIVPFFWVPPSPKAMLLMVAIGGFGALGQLFLIQAVRFAEASAIAPFSYVGLLIAAFWGAVVFGEFPDLATWIGGAIIVASGIYIWHRERVTA</sequence>
<dbReference type="PANTHER" id="PTHR22911">
    <property type="entry name" value="ACYL-MALONYL CONDENSING ENZYME-RELATED"/>
    <property type="match status" value="1"/>
</dbReference>
<dbReference type="InterPro" id="IPR000620">
    <property type="entry name" value="EamA_dom"/>
</dbReference>
<feature type="transmembrane region" description="Helical" evidence="1">
    <location>
        <begin position="15"/>
        <end position="32"/>
    </location>
</feature>
<evidence type="ECO:0000256" key="1">
    <source>
        <dbReference type="SAM" id="Phobius"/>
    </source>
</evidence>
<accession>A0A845M3D9</accession>
<proteinExistence type="predicted"/>
<feature type="transmembrane region" description="Helical" evidence="1">
    <location>
        <begin position="184"/>
        <end position="205"/>
    </location>
</feature>
<evidence type="ECO:0000259" key="2">
    <source>
        <dbReference type="Pfam" id="PF00892"/>
    </source>
</evidence>
<comment type="caution">
    <text evidence="3">The sequence shown here is derived from an EMBL/GenBank/DDBJ whole genome shotgun (WGS) entry which is preliminary data.</text>
</comment>
<organism evidence="3 4">
    <name type="scientific">Maritimibacter harenae</name>
    <dbReference type="NCBI Taxonomy" id="2606218"/>
    <lineage>
        <taxon>Bacteria</taxon>
        <taxon>Pseudomonadati</taxon>
        <taxon>Pseudomonadota</taxon>
        <taxon>Alphaproteobacteria</taxon>
        <taxon>Rhodobacterales</taxon>
        <taxon>Roseobacteraceae</taxon>
        <taxon>Maritimibacter</taxon>
    </lineage>
</organism>
<feature type="transmembrane region" description="Helical" evidence="1">
    <location>
        <begin position="105"/>
        <end position="122"/>
    </location>
</feature>
<dbReference type="GO" id="GO:0016020">
    <property type="term" value="C:membrane"/>
    <property type="evidence" value="ECO:0007669"/>
    <property type="project" value="InterPro"/>
</dbReference>
<dbReference type="Gene3D" id="1.10.3730.20">
    <property type="match status" value="1"/>
</dbReference>
<reference evidence="3 4" key="1">
    <citation type="submission" date="2019-12" db="EMBL/GenBank/DDBJ databases">
        <title>Maritimibacter sp. nov. sp. isolated from sea sand.</title>
        <authorList>
            <person name="Kim J."/>
            <person name="Jeong S.E."/>
            <person name="Jung H.S."/>
            <person name="Jeon C.O."/>
        </authorList>
    </citation>
    <scope>NUCLEOTIDE SEQUENCE [LARGE SCALE GENOMIC DNA]</scope>
    <source>
        <strain evidence="3 4">DP07</strain>
    </source>
</reference>
<feature type="transmembrane region" description="Helical" evidence="1">
    <location>
        <begin position="211"/>
        <end position="229"/>
    </location>
</feature>
<dbReference type="RefSeq" id="WP_161351008.1">
    <property type="nucleotide sequence ID" value="NZ_WTUX01000011.1"/>
</dbReference>